<dbReference type="InterPro" id="IPR002866">
    <property type="entry name" value="Maturase_MatK"/>
</dbReference>
<evidence type="ECO:0000256" key="2">
    <source>
        <dbReference type="ARBA" id="ARBA00006621"/>
    </source>
</evidence>
<keyword evidence="7" id="KW-1185">Reference proteome</keyword>
<reference evidence="6" key="2">
    <citation type="submission" date="2023-04" db="EMBL/GenBank/DDBJ databases">
        <authorList>
            <person name="Bruccoleri R.E."/>
            <person name="Oakeley E.J."/>
            <person name="Faust A.-M."/>
            <person name="Dessus-Babus S."/>
            <person name="Altorfer M."/>
            <person name="Burckhardt D."/>
            <person name="Oertli M."/>
            <person name="Naumann U."/>
            <person name="Petersen F."/>
            <person name="Wong J."/>
        </authorList>
    </citation>
    <scope>NUCLEOTIDE SEQUENCE</scope>
    <source>
        <strain evidence="6">GSM-AAB239-AS_SAM_17_03QT</strain>
        <tissue evidence="6">Leaf</tissue>
    </source>
</reference>
<proteinExistence type="inferred from homology"/>
<dbReference type="Proteomes" id="UP001140949">
    <property type="component" value="Unassembled WGS sequence"/>
</dbReference>
<dbReference type="PANTHER" id="PTHR34811:SF1">
    <property type="entry name" value="MATURASE K"/>
    <property type="match status" value="1"/>
</dbReference>
<evidence type="ECO:0000256" key="4">
    <source>
        <dbReference type="ARBA" id="ARBA00022664"/>
    </source>
</evidence>
<sequence length="115" mass="14461">MINIFWTFLERRHFYVKMEHLQMQHLILIVVCHDYFQGTLWSFKDPFMHHVRCQGKVVLASKGTHFMMKKWKYNFVNLWQYYFHFWYQSYRIHINELSNYSFYFPAYLSSLLKKL</sequence>
<keyword evidence="3" id="KW-0934">Plastid</keyword>
<dbReference type="InterPro" id="IPR024942">
    <property type="entry name" value="Maturase_MatK_N"/>
</dbReference>
<accession>A0AAX6HGP8</accession>
<dbReference type="PANTHER" id="PTHR34811">
    <property type="entry name" value="MATURASE K"/>
    <property type="match status" value="1"/>
</dbReference>
<dbReference type="GO" id="GO:0009507">
    <property type="term" value="C:chloroplast"/>
    <property type="evidence" value="ECO:0007669"/>
    <property type="project" value="UniProtKB-SubCell"/>
</dbReference>
<comment type="caution">
    <text evidence="6">The sequence shown here is derived from an EMBL/GenBank/DDBJ whole genome shotgun (WGS) entry which is preliminary data.</text>
</comment>
<dbReference type="AlphaFoldDB" id="A0AAX6HGP8"/>
<gene>
    <name evidence="6" type="ORF">M6B38_311410</name>
</gene>
<evidence type="ECO:0000313" key="6">
    <source>
        <dbReference type="EMBL" id="KAJ6840220.1"/>
    </source>
</evidence>
<feature type="domain" description="Maturase MatK N-terminal" evidence="5">
    <location>
        <begin position="5"/>
        <end position="104"/>
    </location>
</feature>
<comment type="subcellular location">
    <subcellularLocation>
        <location evidence="1">Plastid</location>
        <location evidence="1">Chloroplast</location>
    </subcellularLocation>
</comment>
<evidence type="ECO:0000313" key="7">
    <source>
        <dbReference type="Proteomes" id="UP001140949"/>
    </source>
</evidence>
<organism evidence="6 7">
    <name type="scientific">Iris pallida</name>
    <name type="common">Sweet iris</name>
    <dbReference type="NCBI Taxonomy" id="29817"/>
    <lineage>
        <taxon>Eukaryota</taxon>
        <taxon>Viridiplantae</taxon>
        <taxon>Streptophyta</taxon>
        <taxon>Embryophyta</taxon>
        <taxon>Tracheophyta</taxon>
        <taxon>Spermatophyta</taxon>
        <taxon>Magnoliopsida</taxon>
        <taxon>Liliopsida</taxon>
        <taxon>Asparagales</taxon>
        <taxon>Iridaceae</taxon>
        <taxon>Iridoideae</taxon>
        <taxon>Irideae</taxon>
        <taxon>Iris</taxon>
    </lineage>
</organism>
<reference evidence="6" key="1">
    <citation type="journal article" date="2023" name="GigaByte">
        <title>Genome assembly of the bearded iris, Iris pallida Lam.</title>
        <authorList>
            <person name="Bruccoleri R.E."/>
            <person name="Oakeley E.J."/>
            <person name="Faust A.M.E."/>
            <person name="Altorfer M."/>
            <person name="Dessus-Babus S."/>
            <person name="Burckhardt D."/>
            <person name="Oertli M."/>
            <person name="Naumann U."/>
            <person name="Petersen F."/>
            <person name="Wong J."/>
        </authorList>
    </citation>
    <scope>NUCLEOTIDE SEQUENCE</scope>
    <source>
        <strain evidence="6">GSM-AAB239-AS_SAM_17_03QT</strain>
    </source>
</reference>
<protein>
    <submittedName>
        <fullName evidence="6">Maturase K (Chloroplast)</fullName>
    </submittedName>
</protein>
<evidence type="ECO:0000256" key="1">
    <source>
        <dbReference type="ARBA" id="ARBA00004229"/>
    </source>
</evidence>
<evidence type="ECO:0000256" key="3">
    <source>
        <dbReference type="ARBA" id="ARBA00022528"/>
    </source>
</evidence>
<evidence type="ECO:0000259" key="5">
    <source>
        <dbReference type="Pfam" id="PF01824"/>
    </source>
</evidence>
<name>A0AAX6HGP8_IRIPA</name>
<dbReference type="EMBL" id="JANAVB010009592">
    <property type="protein sequence ID" value="KAJ6840220.1"/>
    <property type="molecule type" value="Genomic_DNA"/>
</dbReference>
<keyword evidence="4" id="KW-0507">mRNA processing</keyword>
<dbReference type="Pfam" id="PF01824">
    <property type="entry name" value="MatK_N"/>
    <property type="match status" value="1"/>
</dbReference>
<dbReference type="GO" id="GO:0006397">
    <property type="term" value="P:mRNA processing"/>
    <property type="evidence" value="ECO:0007669"/>
    <property type="project" value="UniProtKB-KW"/>
</dbReference>
<comment type="similarity">
    <text evidence="2">Belongs to the intron maturase 2 family. MatK subfamily.</text>
</comment>
<keyword evidence="3" id="KW-0150">Chloroplast</keyword>